<protein>
    <submittedName>
        <fullName evidence="1">Uncharacterized protein</fullName>
    </submittedName>
</protein>
<dbReference type="Proteomes" id="UP001367508">
    <property type="component" value="Unassembled WGS sequence"/>
</dbReference>
<keyword evidence="2" id="KW-1185">Reference proteome</keyword>
<evidence type="ECO:0000313" key="2">
    <source>
        <dbReference type="Proteomes" id="UP001367508"/>
    </source>
</evidence>
<name>A0AAN9KRP6_CANGL</name>
<dbReference type="AlphaFoldDB" id="A0AAN9KRP6"/>
<comment type="caution">
    <text evidence="1">The sequence shown here is derived from an EMBL/GenBank/DDBJ whole genome shotgun (WGS) entry which is preliminary data.</text>
</comment>
<dbReference type="EMBL" id="JAYMYQ010000007">
    <property type="protein sequence ID" value="KAK7320799.1"/>
    <property type="molecule type" value="Genomic_DNA"/>
</dbReference>
<gene>
    <name evidence="1" type="ORF">VNO77_30612</name>
</gene>
<reference evidence="1 2" key="1">
    <citation type="submission" date="2024-01" db="EMBL/GenBank/DDBJ databases">
        <title>The genomes of 5 underutilized Papilionoideae crops provide insights into root nodulation and disease resistanc.</title>
        <authorList>
            <person name="Jiang F."/>
        </authorList>
    </citation>
    <scope>NUCLEOTIDE SEQUENCE [LARGE SCALE GENOMIC DNA]</scope>
    <source>
        <strain evidence="1">LVBAO_FW01</strain>
        <tissue evidence="1">Leaves</tissue>
    </source>
</reference>
<evidence type="ECO:0000313" key="1">
    <source>
        <dbReference type="EMBL" id="KAK7320799.1"/>
    </source>
</evidence>
<sequence>MGIDLGQFGAFDTWQINLRLARSLVISKTLGFLHPDPCFPHYWLFYLTLGNLYVIVVLEEVDGAKNASESPHAPSLGLAKFTHENRGYSPTISITWCTKLGSKMAPIQPQVALAVLSLSTEAYPYGFSHFLFTSST</sequence>
<accession>A0AAN9KRP6</accession>
<proteinExistence type="predicted"/>
<organism evidence="1 2">
    <name type="scientific">Canavalia gladiata</name>
    <name type="common">Sword bean</name>
    <name type="synonym">Dolichos gladiatus</name>
    <dbReference type="NCBI Taxonomy" id="3824"/>
    <lineage>
        <taxon>Eukaryota</taxon>
        <taxon>Viridiplantae</taxon>
        <taxon>Streptophyta</taxon>
        <taxon>Embryophyta</taxon>
        <taxon>Tracheophyta</taxon>
        <taxon>Spermatophyta</taxon>
        <taxon>Magnoliopsida</taxon>
        <taxon>eudicotyledons</taxon>
        <taxon>Gunneridae</taxon>
        <taxon>Pentapetalae</taxon>
        <taxon>rosids</taxon>
        <taxon>fabids</taxon>
        <taxon>Fabales</taxon>
        <taxon>Fabaceae</taxon>
        <taxon>Papilionoideae</taxon>
        <taxon>50 kb inversion clade</taxon>
        <taxon>NPAAA clade</taxon>
        <taxon>indigoferoid/millettioid clade</taxon>
        <taxon>Phaseoleae</taxon>
        <taxon>Canavalia</taxon>
    </lineage>
</organism>